<reference evidence="1" key="1">
    <citation type="submission" date="2023-12" db="EMBL/GenBank/DDBJ databases">
        <authorList>
            <person name="Brown T."/>
        </authorList>
    </citation>
    <scope>NUCLEOTIDE SEQUENCE</scope>
</reference>
<keyword evidence="2" id="KW-1185">Reference proteome</keyword>
<dbReference type="Proteomes" id="UP001314169">
    <property type="component" value="Chromosome 15"/>
</dbReference>
<evidence type="ECO:0000313" key="1">
    <source>
        <dbReference type="EMBL" id="CAK6436659.1"/>
    </source>
</evidence>
<gene>
    <name evidence="1" type="ORF">MPIPNATIZW_LOCUS4965</name>
</gene>
<accession>A0ABN9ZJ12</accession>
<protein>
    <submittedName>
        <fullName evidence="1">Uncharacterized protein</fullName>
    </submittedName>
</protein>
<name>A0ABN9ZJ12_PIPNA</name>
<organism evidence="1 2">
    <name type="scientific">Pipistrellus nathusii</name>
    <name type="common">Nathusius' pipistrelle</name>
    <dbReference type="NCBI Taxonomy" id="59473"/>
    <lineage>
        <taxon>Eukaryota</taxon>
        <taxon>Metazoa</taxon>
        <taxon>Chordata</taxon>
        <taxon>Craniata</taxon>
        <taxon>Vertebrata</taxon>
        <taxon>Euteleostomi</taxon>
        <taxon>Mammalia</taxon>
        <taxon>Eutheria</taxon>
        <taxon>Laurasiatheria</taxon>
        <taxon>Chiroptera</taxon>
        <taxon>Yangochiroptera</taxon>
        <taxon>Vespertilionidae</taxon>
        <taxon>Pipistrellus</taxon>
    </lineage>
</organism>
<dbReference type="EMBL" id="OY882872">
    <property type="protein sequence ID" value="CAK6436659.1"/>
    <property type="molecule type" value="Genomic_DNA"/>
</dbReference>
<sequence>MSGLQAQCPVWGLCRRQPINDSLSSLMFLSFSPSSFLSEINKNIFERLPVPRKRQECNSLPSPNPYPCLPWQPELKGLHQGSQRGPGLALRAWLGEVDHTMALWVPLLSPGRNA</sequence>
<proteinExistence type="predicted"/>
<evidence type="ECO:0000313" key="2">
    <source>
        <dbReference type="Proteomes" id="UP001314169"/>
    </source>
</evidence>